<sequence>MIKTSRKRHNLTQKELAKMAGLSQGYLSKLENSRTVFHSPTITQVILLSDALKVDVYELAKWFIDKEINH</sequence>
<dbReference type="GO" id="GO:0003677">
    <property type="term" value="F:DNA binding"/>
    <property type="evidence" value="ECO:0007669"/>
    <property type="project" value="UniProtKB-KW"/>
</dbReference>
<dbReference type="AlphaFoldDB" id="A0A371IQS6"/>
<dbReference type="InterPro" id="IPR050807">
    <property type="entry name" value="TransReg_Diox_bact_type"/>
</dbReference>
<dbReference type="SUPFAM" id="SSF47413">
    <property type="entry name" value="lambda repressor-like DNA-binding domains"/>
    <property type="match status" value="1"/>
</dbReference>
<dbReference type="Proteomes" id="UP000243494">
    <property type="component" value="Unassembled WGS sequence"/>
</dbReference>
<gene>
    <name evidence="3" type="ORF">CHF27_011020</name>
</gene>
<dbReference type="OrthoDB" id="1921932at2"/>
<dbReference type="PANTHER" id="PTHR46797">
    <property type="entry name" value="HTH-TYPE TRANSCRIPTIONAL REGULATOR"/>
    <property type="match status" value="1"/>
</dbReference>
<evidence type="ECO:0000313" key="3">
    <source>
        <dbReference type="EMBL" id="RDY22845.1"/>
    </source>
</evidence>
<evidence type="ECO:0000313" key="4">
    <source>
        <dbReference type="Proteomes" id="UP000243494"/>
    </source>
</evidence>
<dbReference type="PANTHER" id="PTHR46797:SF1">
    <property type="entry name" value="METHYLPHOSPHONATE SYNTHASE"/>
    <property type="match status" value="1"/>
</dbReference>
<organism evidence="3 4">
    <name type="scientific">Romboutsia maritimum</name>
    <dbReference type="NCBI Taxonomy" id="2020948"/>
    <lineage>
        <taxon>Bacteria</taxon>
        <taxon>Bacillati</taxon>
        <taxon>Bacillota</taxon>
        <taxon>Clostridia</taxon>
        <taxon>Peptostreptococcales</taxon>
        <taxon>Peptostreptococcaceae</taxon>
        <taxon>Romboutsia</taxon>
    </lineage>
</organism>
<dbReference type="PROSITE" id="PS50943">
    <property type="entry name" value="HTH_CROC1"/>
    <property type="match status" value="1"/>
</dbReference>
<dbReference type="InterPro" id="IPR010982">
    <property type="entry name" value="Lambda_DNA-bd_dom_sf"/>
</dbReference>
<dbReference type="EMBL" id="NOJZ02000024">
    <property type="protein sequence ID" value="RDY22845.1"/>
    <property type="molecule type" value="Genomic_DNA"/>
</dbReference>
<dbReference type="Pfam" id="PF01381">
    <property type="entry name" value="HTH_3"/>
    <property type="match status" value="1"/>
</dbReference>
<keyword evidence="4" id="KW-1185">Reference proteome</keyword>
<name>A0A371IQS6_9FIRM</name>
<proteinExistence type="predicted"/>
<dbReference type="Gene3D" id="1.10.260.40">
    <property type="entry name" value="lambda repressor-like DNA-binding domains"/>
    <property type="match status" value="1"/>
</dbReference>
<evidence type="ECO:0000259" key="2">
    <source>
        <dbReference type="PROSITE" id="PS50943"/>
    </source>
</evidence>
<feature type="domain" description="HTH cro/C1-type" evidence="2">
    <location>
        <begin position="2"/>
        <end position="59"/>
    </location>
</feature>
<accession>A0A371IQS6</accession>
<dbReference type="SMART" id="SM00530">
    <property type="entry name" value="HTH_XRE"/>
    <property type="match status" value="1"/>
</dbReference>
<comment type="caution">
    <text evidence="3">The sequence shown here is derived from an EMBL/GenBank/DDBJ whole genome shotgun (WGS) entry which is preliminary data.</text>
</comment>
<keyword evidence="1" id="KW-0238">DNA-binding</keyword>
<protein>
    <submittedName>
        <fullName evidence="3">XRE family transcriptional regulator</fullName>
    </submittedName>
</protein>
<dbReference type="RefSeq" id="WP_095405354.1">
    <property type="nucleotide sequence ID" value="NZ_NOJZ02000024.1"/>
</dbReference>
<evidence type="ECO:0000256" key="1">
    <source>
        <dbReference type="ARBA" id="ARBA00023125"/>
    </source>
</evidence>
<reference evidence="3 4" key="1">
    <citation type="journal article" date="2017" name="Genome Announc.">
        <title>Draft Genome Sequence of Romboutsia maritimum sp. nov. Strain CCRI-22766(T), Isolated from Coastal Estuarine Mud.</title>
        <authorList>
            <person name="Maheux A.F."/>
            <person name="Boudreau D.K."/>
            <person name="Berube E."/>
            <person name="Boissinot M."/>
            <person name="Raymond F."/>
            <person name="Brodeur S."/>
            <person name="Corbeil J."/>
            <person name="Brightwell G."/>
            <person name="Broda D."/>
            <person name="Omar R.F."/>
            <person name="Bergeron M.G."/>
        </authorList>
    </citation>
    <scope>NUCLEOTIDE SEQUENCE [LARGE SCALE GENOMIC DNA]</scope>
    <source>
        <strain evidence="3 4">CCRI-22766</strain>
    </source>
</reference>
<dbReference type="GO" id="GO:0005829">
    <property type="term" value="C:cytosol"/>
    <property type="evidence" value="ECO:0007669"/>
    <property type="project" value="TreeGrafter"/>
</dbReference>
<dbReference type="CDD" id="cd00093">
    <property type="entry name" value="HTH_XRE"/>
    <property type="match status" value="1"/>
</dbReference>
<dbReference type="InterPro" id="IPR001387">
    <property type="entry name" value="Cro/C1-type_HTH"/>
</dbReference>
<dbReference type="GO" id="GO:0003700">
    <property type="term" value="F:DNA-binding transcription factor activity"/>
    <property type="evidence" value="ECO:0007669"/>
    <property type="project" value="TreeGrafter"/>
</dbReference>